<evidence type="ECO:0000259" key="2">
    <source>
        <dbReference type="Pfam" id="PF20152"/>
    </source>
</evidence>
<dbReference type="EMBL" id="JAYKXP010000114">
    <property type="protein sequence ID" value="KAK7025467.1"/>
    <property type="molecule type" value="Genomic_DNA"/>
</dbReference>
<dbReference type="PANTHER" id="PTHR40465:SF1">
    <property type="entry name" value="DUF6534 DOMAIN-CONTAINING PROTEIN"/>
    <property type="match status" value="1"/>
</dbReference>
<comment type="caution">
    <text evidence="3">The sequence shown here is derived from an EMBL/GenBank/DDBJ whole genome shotgun (WGS) entry which is preliminary data.</text>
</comment>
<keyword evidence="4" id="KW-1185">Reference proteome</keyword>
<keyword evidence="1" id="KW-1133">Transmembrane helix</keyword>
<keyword evidence="1" id="KW-0812">Transmembrane</keyword>
<feature type="domain" description="DUF6534" evidence="2">
    <location>
        <begin position="43"/>
        <end position="130"/>
    </location>
</feature>
<gene>
    <name evidence="3" type="ORF">VNI00_015995</name>
</gene>
<evidence type="ECO:0000313" key="4">
    <source>
        <dbReference type="Proteomes" id="UP001383192"/>
    </source>
</evidence>
<sequence>MATPRLLMKALGGSIALSITLAQVTFADFDAFKISAIVWLIATAIADITITFCLVWFLRSKKGGIKQSNEVIDRIIRLTMETGALTSIFAIMDLVCYLTMGKINGAHITFQVILSKLYINSLLSTLNSRTRPDGASTGGNTKTPDAYALSNRIDATQVFVTVDREVEGGSKGSCEIQDRKMMNVSV</sequence>
<protein>
    <recommendedName>
        <fullName evidence="2">DUF6534 domain-containing protein</fullName>
    </recommendedName>
</protein>
<organism evidence="3 4">
    <name type="scientific">Paramarasmius palmivorus</name>
    <dbReference type="NCBI Taxonomy" id="297713"/>
    <lineage>
        <taxon>Eukaryota</taxon>
        <taxon>Fungi</taxon>
        <taxon>Dikarya</taxon>
        <taxon>Basidiomycota</taxon>
        <taxon>Agaricomycotina</taxon>
        <taxon>Agaricomycetes</taxon>
        <taxon>Agaricomycetidae</taxon>
        <taxon>Agaricales</taxon>
        <taxon>Marasmiineae</taxon>
        <taxon>Marasmiaceae</taxon>
        <taxon>Paramarasmius</taxon>
    </lineage>
</organism>
<dbReference type="PANTHER" id="PTHR40465">
    <property type="entry name" value="CHROMOSOME 1, WHOLE GENOME SHOTGUN SEQUENCE"/>
    <property type="match status" value="1"/>
</dbReference>
<proteinExistence type="predicted"/>
<reference evidence="3 4" key="1">
    <citation type="submission" date="2024-01" db="EMBL/GenBank/DDBJ databases">
        <title>A draft genome for a cacao thread blight-causing isolate of Paramarasmius palmivorus.</title>
        <authorList>
            <person name="Baruah I.K."/>
            <person name="Bukari Y."/>
            <person name="Amoako-Attah I."/>
            <person name="Meinhardt L.W."/>
            <person name="Bailey B.A."/>
            <person name="Cohen S.P."/>
        </authorList>
    </citation>
    <scope>NUCLEOTIDE SEQUENCE [LARGE SCALE GENOMIC DNA]</scope>
    <source>
        <strain evidence="3 4">GH-12</strain>
    </source>
</reference>
<dbReference type="Pfam" id="PF20152">
    <property type="entry name" value="DUF6534"/>
    <property type="match status" value="1"/>
</dbReference>
<feature type="transmembrane region" description="Helical" evidence="1">
    <location>
        <begin position="37"/>
        <end position="58"/>
    </location>
</feature>
<accession>A0AAW0BGQ5</accession>
<dbReference type="Proteomes" id="UP001383192">
    <property type="component" value="Unassembled WGS sequence"/>
</dbReference>
<name>A0AAW0BGQ5_9AGAR</name>
<evidence type="ECO:0000256" key="1">
    <source>
        <dbReference type="SAM" id="Phobius"/>
    </source>
</evidence>
<evidence type="ECO:0000313" key="3">
    <source>
        <dbReference type="EMBL" id="KAK7025467.1"/>
    </source>
</evidence>
<keyword evidence="1" id="KW-0472">Membrane</keyword>
<dbReference type="AlphaFoldDB" id="A0AAW0BGQ5"/>
<dbReference type="InterPro" id="IPR045339">
    <property type="entry name" value="DUF6534"/>
</dbReference>